<keyword evidence="6" id="KW-1133">Transmembrane helix</keyword>
<comment type="pathway">
    <text evidence="2">Protein modification; protein glycosylation.</text>
</comment>
<evidence type="ECO:0000256" key="1">
    <source>
        <dbReference type="ARBA" id="ARBA00001936"/>
    </source>
</evidence>
<dbReference type="PANTHER" id="PTHR11675:SF116">
    <property type="entry name" value="N-ACETYLGALACTOSAMINYLTRANSFERASE 8-RELATED"/>
    <property type="match status" value="1"/>
</dbReference>
<dbReference type="PANTHER" id="PTHR11675">
    <property type="entry name" value="N-ACETYLGALACTOSAMINYLTRANSFERASE"/>
    <property type="match status" value="1"/>
</dbReference>
<evidence type="ECO:0000313" key="15">
    <source>
        <dbReference type="Proteomes" id="UP000298663"/>
    </source>
</evidence>
<evidence type="ECO:0000259" key="13">
    <source>
        <dbReference type="Pfam" id="PF00535"/>
    </source>
</evidence>
<gene>
    <name evidence="14" type="ORF">L596_023328</name>
</gene>
<keyword evidence="12" id="KW-0732">Signal</keyword>
<keyword evidence="8" id="KW-1015">Disulfide bond</keyword>
<dbReference type="GO" id="GO:0008593">
    <property type="term" value="P:regulation of Notch signaling pathway"/>
    <property type="evidence" value="ECO:0007669"/>
    <property type="project" value="TreeGrafter"/>
</dbReference>
<dbReference type="STRING" id="34508.A0A4U5MDB5"/>
<dbReference type="Pfam" id="PF00535">
    <property type="entry name" value="Glycos_transf_2"/>
    <property type="match status" value="1"/>
</dbReference>
<protein>
    <recommendedName>
        <fullName evidence="13">Glycosyltransferase 2-like domain-containing protein</fullName>
    </recommendedName>
</protein>
<dbReference type="FunFam" id="3.90.550.10:FF:000053">
    <property type="entry name" value="Polypeptide N-acetylgalactosaminyltransferase"/>
    <property type="match status" value="1"/>
</dbReference>
<dbReference type="GO" id="GO:0005794">
    <property type="term" value="C:Golgi apparatus"/>
    <property type="evidence" value="ECO:0007669"/>
    <property type="project" value="TreeGrafter"/>
</dbReference>
<organism evidence="14 15">
    <name type="scientific">Steinernema carpocapsae</name>
    <name type="common">Entomopathogenic nematode</name>
    <dbReference type="NCBI Taxonomy" id="34508"/>
    <lineage>
        <taxon>Eukaryota</taxon>
        <taxon>Metazoa</taxon>
        <taxon>Ecdysozoa</taxon>
        <taxon>Nematoda</taxon>
        <taxon>Chromadorea</taxon>
        <taxon>Rhabditida</taxon>
        <taxon>Tylenchina</taxon>
        <taxon>Panagrolaimomorpha</taxon>
        <taxon>Strongyloidoidea</taxon>
        <taxon>Steinernematidae</taxon>
        <taxon>Steinernema</taxon>
    </lineage>
</organism>
<accession>A0A4U5MDB5</accession>
<evidence type="ECO:0000256" key="5">
    <source>
        <dbReference type="ARBA" id="ARBA00022968"/>
    </source>
</evidence>
<dbReference type="CDD" id="cd02510">
    <property type="entry name" value="pp-GalNAc-T"/>
    <property type="match status" value="1"/>
</dbReference>
<evidence type="ECO:0000313" key="14">
    <source>
        <dbReference type="EMBL" id="TKR67126.1"/>
    </source>
</evidence>
<name>A0A4U5MDB5_STECR</name>
<dbReference type="EMBL" id="AZBU02000008">
    <property type="protein sequence ID" value="TKR67126.1"/>
    <property type="molecule type" value="Genomic_DNA"/>
</dbReference>
<dbReference type="GO" id="GO:0006493">
    <property type="term" value="P:protein O-linked glycosylation"/>
    <property type="evidence" value="ECO:0007669"/>
    <property type="project" value="TreeGrafter"/>
</dbReference>
<keyword evidence="15" id="KW-1185">Reference proteome</keyword>
<dbReference type="OrthoDB" id="6119243at2759"/>
<keyword evidence="10" id="KW-0464">Manganese</keyword>
<dbReference type="Proteomes" id="UP000298663">
    <property type="component" value="Unassembled WGS sequence"/>
</dbReference>
<evidence type="ECO:0000256" key="9">
    <source>
        <dbReference type="ARBA" id="ARBA00023180"/>
    </source>
</evidence>
<comment type="cofactor">
    <cofactor evidence="1">
        <name>Mn(2+)</name>
        <dbReference type="ChEBI" id="CHEBI:29035"/>
    </cofactor>
</comment>
<reference evidence="14 15" key="2">
    <citation type="journal article" date="2019" name="G3 (Bethesda)">
        <title>Hybrid Assembly of the Genome of the Entomopathogenic Nematode Steinernema carpocapsae Identifies the X-Chromosome.</title>
        <authorList>
            <person name="Serra L."/>
            <person name="Macchietto M."/>
            <person name="Macias-Munoz A."/>
            <person name="McGill C.J."/>
            <person name="Rodriguez I.M."/>
            <person name="Rodriguez B."/>
            <person name="Murad R."/>
            <person name="Mortazavi A."/>
        </authorList>
    </citation>
    <scope>NUCLEOTIDE SEQUENCE [LARGE SCALE GENOMIC DNA]</scope>
    <source>
        <strain evidence="14 15">ALL</strain>
    </source>
</reference>
<evidence type="ECO:0000256" key="8">
    <source>
        <dbReference type="ARBA" id="ARBA00023157"/>
    </source>
</evidence>
<evidence type="ECO:0000256" key="4">
    <source>
        <dbReference type="ARBA" id="ARBA00022692"/>
    </source>
</evidence>
<keyword evidence="4" id="KW-0812">Transmembrane</keyword>
<dbReference type="AlphaFoldDB" id="A0A4U5MDB5"/>
<comment type="similarity">
    <text evidence="3">Belongs to the glycosyltransferase 2 family. GalNAc-T subfamily.</text>
</comment>
<comment type="caution">
    <text evidence="14">The sequence shown here is derived from an EMBL/GenBank/DDBJ whole genome shotgun (WGS) entry which is preliminary data.</text>
</comment>
<comment type="subcellular location">
    <subcellularLocation>
        <location evidence="11">Endomembrane system</location>
        <topology evidence="11">Single-pass type II membrane protein</topology>
    </subcellularLocation>
</comment>
<sequence length="433" mass="49935">MRRPFVVLILACVALSSASESDSEGKKDEEPQLPHCVHVDPYENLAEWSKVTSKECNTTTPEPNDAEKSRYDWGSQKFSFNVIVSDKIGPRRHLDRMVHELCANVTYPELKSKASIVIIYYNEAFSVLARMINGIFDRTPQELLHEIVLYDDFSDNDTIIAERLKEYGDLAGWNMDLIKMHRSEEREGLIKAKVNAARLASGDVLVFLDSHCEVTERWLEPLLAAIEEDETRVMLPLVDLIHPNTFQYTKAMVAKGGFDWSLAFKWEYFNWSYFDVEENNVKPYKSPAMSGGLLAVKKSFFHKMGEYDAEMEIWGAENIEMSLRMWMCGGSVVVAPCSRVGHIFRWRRPYGSKPGRDSNLFNSLRAAKVWMDEDIDNFYAVRPKAKTMDAGDLTARMELRKTLNCKPFKWYLDEVYPKLKEFVVNKPEKKDEL</sequence>
<feature type="signal peptide" evidence="12">
    <location>
        <begin position="1"/>
        <end position="18"/>
    </location>
</feature>
<evidence type="ECO:0000256" key="7">
    <source>
        <dbReference type="ARBA" id="ARBA00023136"/>
    </source>
</evidence>
<evidence type="ECO:0000256" key="10">
    <source>
        <dbReference type="ARBA" id="ARBA00023211"/>
    </source>
</evidence>
<evidence type="ECO:0000256" key="11">
    <source>
        <dbReference type="ARBA" id="ARBA00060399"/>
    </source>
</evidence>
<feature type="chain" id="PRO_5020266303" description="Glycosyltransferase 2-like domain-containing protein" evidence="12">
    <location>
        <begin position="19"/>
        <end position="433"/>
    </location>
</feature>
<evidence type="ECO:0000256" key="3">
    <source>
        <dbReference type="ARBA" id="ARBA00005680"/>
    </source>
</evidence>
<dbReference type="InterPro" id="IPR045885">
    <property type="entry name" value="GalNAc-T"/>
</dbReference>
<dbReference type="UniPathway" id="UPA00378"/>
<evidence type="ECO:0000256" key="6">
    <source>
        <dbReference type="ARBA" id="ARBA00022989"/>
    </source>
</evidence>
<keyword evidence="5" id="KW-0735">Signal-anchor</keyword>
<evidence type="ECO:0000256" key="12">
    <source>
        <dbReference type="SAM" id="SignalP"/>
    </source>
</evidence>
<dbReference type="GO" id="GO:0004653">
    <property type="term" value="F:polypeptide N-acetylgalactosaminyltransferase activity"/>
    <property type="evidence" value="ECO:0007669"/>
    <property type="project" value="TreeGrafter"/>
</dbReference>
<dbReference type="SUPFAM" id="SSF53448">
    <property type="entry name" value="Nucleotide-diphospho-sugar transferases"/>
    <property type="match status" value="1"/>
</dbReference>
<keyword evidence="9" id="KW-0325">Glycoprotein</keyword>
<dbReference type="InterPro" id="IPR001173">
    <property type="entry name" value="Glyco_trans_2-like"/>
</dbReference>
<dbReference type="GO" id="GO:0005112">
    <property type="term" value="F:Notch binding"/>
    <property type="evidence" value="ECO:0007669"/>
    <property type="project" value="TreeGrafter"/>
</dbReference>
<dbReference type="Gene3D" id="3.90.550.10">
    <property type="entry name" value="Spore Coat Polysaccharide Biosynthesis Protein SpsA, Chain A"/>
    <property type="match status" value="1"/>
</dbReference>
<dbReference type="InterPro" id="IPR029044">
    <property type="entry name" value="Nucleotide-diphossugar_trans"/>
</dbReference>
<feature type="domain" description="Glycosyltransferase 2-like" evidence="13">
    <location>
        <begin position="115"/>
        <end position="303"/>
    </location>
</feature>
<proteinExistence type="inferred from homology"/>
<evidence type="ECO:0000256" key="2">
    <source>
        <dbReference type="ARBA" id="ARBA00004922"/>
    </source>
</evidence>
<keyword evidence="7" id="KW-0472">Membrane</keyword>
<reference evidence="14 15" key="1">
    <citation type="journal article" date="2015" name="Genome Biol.">
        <title>Comparative genomics of Steinernema reveals deeply conserved gene regulatory networks.</title>
        <authorList>
            <person name="Dillman A.R."/>
            <person name="Macchietto M."/>
            <person name="Porter C.F."/>
            <person name="Rogers A."/>
            <person name="Williams B."/>
            <person name="Antoshechkin I."/>
            <person name="Lee M.M."/>
            <person name="Goodwin Z."/>
            <person name="Lu X."/>
            <person name="Lewis E.E."/>
            <person name="Goodrich-Blair H."/>
            <person name="Stock S.P."/>
            <person name="Adams B.J."/>
            <person name="Sternberg P.W."/>
            <person name="Mortazavi A."/>
        </authorList>
    </citation>
    <scope>NUCLEOTIDE SEQUENCE [LARGE SCALE GENOMIC DNA]</scope>
    <source>
        <strain evidence="14 15">ALL</strain>
    </source>
</reference>